<name>A0ABS0NLX2_9ACTN</name>
<dbReference type="Gene3D" id="2.60.20.30">
    <property type="match status" value="1"/>
</dbReference>
<dbReference type="Proteomes" id="UP000807371">
    <property type="component" value="Unassembled WGS sequence"/>
</dbReference>
<gene>
    <name evidence="2" type="ORF">IHE55_15805</name>
</gene>
<dbReference type="InterPro" id="IPR011024">
    <property type="entry name" value="G_crystallin-like"/>
</dbReference>
<evidence type="ECO:0000313" key="2">
    <source>
        <dbReference type="EMBL" id="MBH5336171.1"/>
    </source>
</evidence>
<proteinExistence type="predicted"/>
<dbReference type="InterPro" id="IPR015791">
    <property type="entry name" value="Antimic/Inh_G_crystallin-like"/>
</dbReference>
<dbReference type="RefSeq" id="WP_197989618.1">
    <property type="nucleotide sequence ID" value="NZ_JACYXC010000001.1"/>
</dbReference>
<sequence length="124" mass="13544">MNRKAKRVLPSVLVTLAAAATLTVATTPQASAIDAVRCVSDEFVRVTAHLGGTELDEDFCFANAGQRHVGGVQGYWATRIWTGNNRVQWYGDGRWQPAEPIGKNTVFTWPNHPGGVRIDGIRIL</sequence>
<accession>A0ABS0NLX2</accession>
<feature type="signal peptide" evidence="1">
    <location>
        <begin position="1"/>
        <end position="32"/>
    </location>
</feature>
<protein>
    <recommendedName>
        <fullName evidence="4">Streptomyces killer toxin-like beta/gamma crystallin domain-containing protein</fullName>
    </recommendedName>
</protein>
<evidence type="ECO:0000313" key="3">
    <source>
        <dbReference type="Proteomes" id="UP000807371"/>
    </source>
</evidence>
<evidence type="ECO:0008006" key="4">
    <source>
        <dbReference type="Google" id="ProtNLM"/>
    </source>
</evidence>
<dbReference type="SUPFAM" id="SSF49695">
    <property type="entry name" value="gamma-Crystallin-like"/>
    <property type="match status" value="1"/>
</dbReference>
<evidence type="ECO:0000256" key="1">
    <source>
        <dbReference type="SAM" id="SignalP"/>
    </source>
</evidence>
<reference evidence="2 3" key="1">
    <citation type="submission" date="2020-09" db="EMBL/GenBank/DDBJ databases">
        <title>Biosynthesis of the nuclear factor of activated T cells inhibitor NFAT-133 and its congeners in Streptomyces pactum.</title>
        <authorList>
            <person name="Zhou W."/>
            <person name="Posri P."/>
            <person name="Abugrain M.E."/>
            <person name="Weisberg A.J."/>
            <person name="Chang J.H."/>
            <person name="Mahmud T."/>
        </authorList>
    </citation>
    <scope>NUCLEOTIDE SEQUENCE [LARGE SCALE GENOMIC DNA]</scope>
    <source>
        <strain evidence="2 3">ATCC 27456</strain>
    </source>
</reference>
<keyword evidence="1" id="KW-0732">Signal</keyword>
<dbReference type="EMBL" id="JACYXC010000001">
    <property type="protein sequence ID" value="MBH5336171.1"/>
    <property type="molecule type" value="Genomic_DNA"/>
</dbReference>
<comment type="caution">
    <text evidence="2">The sequence shown here is derived from an EMBL/GenBank/DDBJ whole genome shotgun (WGS) entry which is preliminary data.</text>
</comment>
<organism evidence="2 3">
    <name type="scientific">Streptomyces pactum</name>
    <dbReference type="NCBI Taxonomy" id="68249"/>
    <lineage>
        <taxon>Bacteria</taxon>
        <taxon>Bacillati</taxon>
        <taxon>Actinomycetota</taxon>
        <taxon>Actinomycetes</taxon>
        <taxon>Kitasatosporales</taxon>
        <taxon>Streptomycetaceae</taxon>
        <taxon>Streptomyces</taxon>
    </lineage>
</organism>
<keyword evidence="3" id="KW-1185">Reference proteome</keyword>
<feature type="chain" id="PRO_5045322380" description="Streptomyces killer toxin-like beta/gamma crystallin domain-containing protein" evidence="1">
    <location>
        <begin position="33"/>
        <end position="124"/>
    </location>
</feature>